<dbReference type="Gene3D" id="6.20.210.20">
    <property type="entry name" value="THAP domain"/>
    <property type="match status" value="1"/>
</dbReference>
<proteinExistence type="inferred from homology"/>
<dbReference type="GO" id="GO:0005654">
    <property type="term" value="C:nucleoplasm"/>
    <property type="evidence" value="ECO:0007669"/>
    <property type="project" value="UniProtKB-SubCell"/>
</dbReference>
<keyword evidence="7" id="KW-0175">Coiled coil</keyword>
<comment type="caution">
    <text evidence="14">The sequence shown here is derived from an EMBL/GenBank/DDBJ whole genome shotgun (WGS) entry which is preliminary data.</text>
</comment>
<dbReference type="GO" id="GO:0003677">
    <property type="term" value="F:DNA binding"/>
    <property type="evidence" value="ECO:0007669"/>
    <property type="project" value="UniProtKB-UniRule"/>
</dbReference>
<comment type="subcellular location">
    <subcellularLocation>
        <location evidence="1">Nucleus</location>
        <location evidence="1">Nucleoplasm</location>
    </subcellularLocation>
</comment>
<evidence type="ECO:0000256" key="2">
    <source>
        <dbReference type="ARBA" id="ARBA00006177"/>
    </source>
</evidence>
<dbReference type="EMBL" id="JBEDNZ010000014">
    <property type="protein sequence ID" value="KAL0829823.1"/>
    <property type="molecule type" value="Genomic_DNA"/>
</dbReference>
<evidence type="ECO:0000259" key="13">
    <source>
        <dbReference type="PROSITE" id="PS50950"/>
    </source>
</evidence>
<evidence type="ECO:0000256" key="3">
    <source>
        <dbReference type="ARBA" id="ARBA00022723"/>
    </source>
</evidence>
<evidence type="ECO:0000256" key="9">
    <source>
        <dbReference type="ARBA" id="ARBA00023163"/>
    </source>
</evidence>
<dbReference type="Proteomes" id="UP001549921">
    <property type="component" value="Unassembled WGS sequence"/>
</dbReference>
<keyword evidence="8 12" id="KW-0238">DNA-binding</keyword>
<keyword evidence="4 12" id="KW-0863">Zinc-finger</keyword>
<evidence type="ECO:0000256" key="10">
    <source>
        <dbReference type="ARBA" id="ARBA00023242"/>
    </source>
</evidence>
<keyword evidence="5" id="KW-0862">Zinc</keyword>
<dbReference type="PANTHER" id="PTHR46600:SF1">
    <property type="entry name" value="THAP DOMAIN-CONTAINING PROTEIN 1"/>
    <property type="match status" value="1"/>
</dbReference>
<dbReference type="PROSITE" id="PS50950">
    <property type="entry name" value="ZF_THAP"/>
    <property type="match status" value="1"/>
</dbReference>
<evidence type="ECO:0000313" key="14">
    <source>
        <dbReference type="EMBL" id="KAL0829823.1"/>
    </source>
</evidence>
<evidence type="ECO:0000256" key="4">
    <source>
        <dbReference type="ARBA" id="ARBA00022771"/>
    </source>
</evidence>
<evidence type="ECO:0000256" key="7">
    <source>
        <dbReference type="ARBA" id="ARBA00023054"/>
    </source>
</evidence>
<protein>
    <recommendedName>
        <fullName evidence="13">THAP-type domain-containing protein</fullName>
    </recommendedName>
</protein>
<dbReference type="AlphaFoldDB" id="A0ABD0SYA9"/>
<evidence type="ECO:0000313" key="15">
    <source>
        <dbReference type="Proteomes" id="UP001549921"/>
    </source>
</evidence>
<reference evidence="14 15" key="1">
    <citation type="submission" date="2024-06" db="EMBL/GenBank/DDBJ databases">
        <title>A chromosome-level genome assembly of beet webworm, Loxostege sticticalis.</title>
        <authorList>
            <person name="Zhang Y."/>
        </authorList>
    </citation>
    <scope>NUCLEOTIDE SEQUENCE [LARGE SCALE GENOMIC DNA]</scope>
    <source>
        <strain evidence="14">AQ028</strain>
        <tissue evidence="14">Male pupae</tissue>
    </source>
</reference>
<dbReference type="InterPro" id="IPR038441">
    <property type="entry name" value="THAP_Znf_sf"/>
</dbReference>
<evidence type="ECO:0000256" key="12">
    <source>
        <dbReference type="PROSITE-ProRule" id="PRU00309"/>
    </source>
</evidence>
<keyword evidence="3" id="KW-0479">Metal-binding</keyword>
<dbReference type="InterPro" id="IPR006612">
    <property type="entry name" value="THAP_Znf"/>
</dbReference>
<keyword evidence="9" id="KW-0804">Transcription</keyword>
<sequence length="88" mass="10460">MTKCCVLGCGEIGSHKFPKDDRIRKQWIKAIRRRKFQPTSSSRLCRKRFVENDYELISKYTGVEHQHKYLKKNAIPTVFAWNTKPMTE</sequence>
<feature type="domain" description="THAP-type" evidence="13">
    <location>
        <begin position="1"/>
        <end position="79"/>
    </location>
</feature>
<comment type="similarity">
    <text evidence="2">Belongs to the THAP1 family.</text>
</comment>
<dbReference type="SMART" id="SM00980">
    <property type="entry name" value="THAP"/>
    <property type="match status" value="1"/>
</dbReference>
<evidence type="ECO:0000256" key="1">
    <source>
        <dbReference type="ARBA" id="ARBA00004642"/>
    </source>
</evidence>
<dbReference type="GO" id="GO:0008270">
    <property type="term" value="F:zinc ion binding"/>
    <property type="evidence" value="ECO:0007669"/>
    <property type="project" value="UniProtKB-KW"/>
</dbReference>
<evidence type="ECO:0000256" key="8">
    <source>
        <dbReference type="ARBA" id="ARBA00023125"/>
    </source>
</evidence>
<evidence type="ECO:0000256" key="6">
    <source>
        <dbReference type="ARBA" id="ARBA00023015"/>
    </source>
</evidence>
<accession>A0ABD0SYA9</accession>
<name>A0ABD0SYA9_LOXSC</name>
<organism evidence="14 15">
    <name type="scientific">Loxostege sticticalis</name>
    <name type="common">Beet webworm moth</name>
    <dbReference type="NCBI Taxonomy" id="481309"/>
    <lineage>
        <taxon>Eukaryota</taxon>
        <taxon>Metazoa</taxon>
        <taxon>Ecdysozoa</taxon>
        <taxon>Arthropoda</taxon>
        <taxon>Hexapoda</taxon>
        <taxon>Insecta</taxon>
        <taxon>Pterygota</taxon>
        <taxon>Neoptera</taxon>
        <taxon>Endopterygota</taxon>
        <taxon>Lepidoptera</taxon>
        <taxon>Glossata</taxon>
        <taxon>Ditrysia</taxon>
        <taxon>Pyraloidea</taxon>
        <taxon>Crambidae</taxon>
        <taxon>Pyraustinae</taxon>
        <taxon>Loxostege</taxon>
    </lineage>
</organism>
<dbReference type="InterPro" id="IPR026516">
    <property type="entry name" value="THAP1/10"/>
</dbReference>
<gene>
    <name evidence="14" type="ORF">ABMA28_003306</name>
</gene>
<evidence type="ECO:0000256" key="11">
    <source>
        <dbReference type="ARBA" id="ARBA00023306"/>
    </source>
</evidence>
<keyword evidence="11" id="KW-0131">Cell cycle</keyword>
<dbReference type="Pfam" id="PF05485">
    <property type="entry name" value="THAP"/>
    <property type="match status" value="1"/>
</dbReference>
<evidence type="ECO:0000256" key="5">
    <source>
        <dbReference type="ARBA" id="ARBA00022833"/>
    </source>
</evidence>
<dbReference type="PANTHER" id="PTHR46600">
    <property type="entry name" value="THAP DOMAIN-CONTAINING"/>
    <property type="match status" value="1"/>
</dbReference>
<dbReference type="SUPFAM" id="SSF57716">
    <property type="entry name" value="Glucocorticoid receptor-like (DNA-binding domain)"/>
    <property type="match status" value="1"/>
</dbReference>
<keyword evidence="6" id="KW-0805">Transcription regulation</keyword>
<keyword evidence="10" id="KW-0539">Nucleus</keyword>